<feature type="non-terminal residue" evidence="2">
    <location>
        <position position="232"/>
    </location>
</feature>
<organism evidence="2">
    <name type="scientific">marine metagenome</name>
    <dbReference type="NCBI Taxonomy" id="408172"/>
    <lineage>
        <taxon>unclassified sequences</taxon>
        <taxon>metagenomes</taxon>
        <taxon>ecological metagenomes</taxon>
    </lineage>
</organism>
<dbReference type="GO" id="GO:0006260">
    <property type="term" value="P:DNA replication"/>
    <property type="evidence" value="ECO:0007669"/>
    <property type="project" value="InterPro"/>
</dbReference>
<dbReference type="InterPro" id="IPR004805">
    <property type="entry name" value="DnaE2/DnaE/PolC"/>
</dbReference>
<reference evidence="2" key="1">
    <citation type="submission" date="2018-05" db="EMBL/GenBank/DDBJ databases">
        <authorList>
            <person name="Lanie J.A."/>
            <person name="Ng W.-L."/>
            <person name="Kazmierczak K.M."/>
            <person name="Andrzejewski T.M."/>
            <person name="Davidsen T.M."/>
            <person name="Wayne K.J."/>
            <person name="Tettelin H."/>
            <person name="Glass J.I."/>
            <person name="Rusch D."/>
            <person name="Podicherti R."/>
            <person name="Tsui H.-C.T."/>
            <person name="Winkler M.E."/>
        </authorList>
    </citation>
    <scope>NUCLEOTIDE SEQUENCE</scope>
</reference>
<dbReference type="GO" id="GO:0008408">
    <property type="term" value="F:3'-5' exonuclease activity"/>
    <property type="evidence" value="ECO:0007669"/>
    <property type="project" value="InterPro"/>
</dbReference>
<gene>
    <name evidence="2" type="ORF">METZ01_LOCUS505804</name>
</gene>
<name>A0A383E973_9ZZZZ</name>
<dbReference type="Gene3D" id="1.10.150.870">
    <property type="match status" value="1"/>
</dbReference>
<feature type="domain" description="DNA polymerase helix-hairpin-helix motif" evidence="1">
    <location>
        <begin position="12"/>
        <end position="96"/>
    </location>
</feature>
<dbReference type="Pfam" id="PF14579">
    <property type="entry name" value="HHH_6"/>
    <property type="match status" value="1"/>
</dbReference>
<evidence type="ECO:0000259" key="1">
    <source>
        <dbReference type="Pfam" id="PF14579"/>
    </source>
</evidence>
<protein>
    <recommendedName>
        <fullName evidence="1">DNA polymerase helix-hairpin-helix motif domain-containing protein</fullName>
    </recommendedName>
</protein>
<dbReference type="PANTHER" id="PTHR32294">
    <property type="entry name" value="DNA POLYMERASE III SUBUNIT ALPHA"/>
    <property type="match status" value="1"/>
</dbReference>
<evidence type="ECO:0000313" key="2">
    <source>
        <dbReference type="EMBL" id="SVE52950.1"/>
    </source>
</evidence>
<dbReference type="InterPro" id="IPR029460">
    <property type="entry name" value="DNAPol_HHH"/>
</dbReference>
<proteinExistence type="predicted"/>
<dbReference type="EMBL" id="UINC01223659">
    <property type="protein sequence ID" value="SVE52950.1"/>
    <property type="molecule type" value="Genomic_DNA"/>
</dbReference>
<sequence>RDVYLNEARRWGVRILPMDVNESGIKYRGSGSWMRPGFMHVRNIRGQSLEAMVEARRREGPFRDLVDFTERVEGMHKGEIERLILVGGFDGFGLSQPESMFLLDDVFDAARGWGEGAGLFDGVGVLPAAAAPRVPQLLTDYNLAQRCLNELALLGYMLSGDILEILELHPASKGATPAREISRFSGQRVKVFGRQVTERMHRVQRTLNASAGAGEAMMFLTLEDRSESVDVI</sequence>
<feature type="non-terminal residue" evidence="2">
    <location>
        <position position="1"/>
    </location>
</feature>
<dbReference type="AlphaFoldDB" id="A0A383E973"/>
<accession>A0A383E973</accession>